<evidence type="ECO:0000313" key="2">
    <source>
        <dbReference type="EMBL" id="SDK92367.1"/>
    </source>
</evidence>
<name>A0A239NHM8_9PSED</name>
<dbReference type="EMBL" id="FZPC01000047">
    <property type="protein sequence ID" value="SNT54375.1"/>
    <property type="molecule type" value="Genomic_DNA"/>
</dbReference>
<evidence type="ECO:0000313" key="4">
    <source>
        <dbReference type="Proteomes" id="UP000198309"/>
    </source>
</evidence>
<reference evidence="2 5" key="1">
    <citation type="submission" date="2016-10" db="EMBL/GenBank/DDBJ databases">
        <authorList>
            <person name="de Groot N.N."/>
        </authorList>
    </citation>
    <scope>NUCLEOTIDE SEQUENCE [LARGE SCALE GENOMIC DNA]</scope>
    <source>
        <strain evidence="2 5">CCM 7361</strain>
    </source>
</reference>
<evidence type="ECO:0000256" key="1">
    <source>
        <dbReference type="SAM" id="Phobius"/>
    </source>
</evidence>
<keyword evidence="4" id="KW-1185">Reference proteome</keyword>
<dbReference type="Proteomes" id="UP000198309">
    <property type="component" value="Unassembled WGS sequence"/>
</dbReference>
<feature type="transmembrane region" description="Helical" evidence="1">
    <location>
        <begin position="6"/>
        <end position="21"/>
    </location>
</feature>
<dbReference type="Proteomes" id="UP000199693">
    <property type="component" value="Unassembled WGS sequence"/>
</dbReference>
<gene>
    <name evidence="2" type="ORF">SAMN05216189_105826</name>
    <name evidence="3" type="ORF">SAMN06295949_14725</name>
</gene>
<organism evidence="2 5">
    <name type="scientific">Pseudomonas delhiensis</name>
    <dbReference type="NCBI Taxonomy" id="366289"/>
    <lineage>
        <taxon>Bacteria</taxon>
        <taxon>Pseudomonadati</taxon>
        <taxon>Pseudomonadota</taxon>
        <taxon>Gammaproteobacteria</taxon>
        <taxon>Pseudomonadales</taxon>
        <taxon>Pseudomonadaceae</taxon>
        <taxon>Pseudomonas</taxon>
    </lineage>
</organism>
<protein>
    <submittedName>
        <fullName evidence="2">Uncharacterized protein</fullName>
    </submittedName>
</protein>
<dbReference type="AlphaFoldDB" id="A0A239NHM8"/>
<proteinExistence type="predicted"/>
<dbReference type="EMBL" id="FNEC01000058">
    <property type="protein sequence ID" value="SDK92367.1"/>
    <property type="molecule type" value="Genomic_DNA"/>
</dbReference>
<evidence type="ECO:0000313" key="3">
    <source>
        <dbReference type="EMBL" id="SNT54375.1"/>
    </source>
</evidence>
<keyword evidence="1" id="KW-0812">Transmembrane</keyword>
<sequence length="35" mass="4079">MLFAILAGVFVVIVLEFLRVLRSSSRRRRRDTGDE</sequence>
<evidence type="ECO:0000313" key="5">
    <source>
        <dbReference type="Proteomes" id="UP000199693"/>
    </source>
</evidence>
<keyword evidence="1" id="KW-0472">Membrane</keyword>
<keyword evidence="1" id="KW-1133">Transmembrane helix</keyword>
<reference evidence="3 4" key="2">
    <citation type="submission" date="2017-06" db="EMBL/GenBank/DDBJ databases">
        <authorList>
            <person name="Varghese N."/>
            <person name="Submissions S."/>
        </authorList>
    </citation>
    <scope>NUCLEOTIDE SEQUENCE [LARGE SCALE GENOMIC DNA]</scope>
    <source>
        <strain evidence="3 4">RLD-1</strain>
    </source>
</reference>
<accession>A0A239NHM8</accession>